<accession>S4PUU3</accession>
<dbReference type="EMBL" id="GAIX01009688">
    <property type="protein sequence ID" value="JAA82872.1"/>
    <property type="molecule type" value="Transcribed_RNA"/>
</dbReference>
<feature type="transmembrane region" description="Helical" evidence="1">
    <location>
        <begin position="62"/>
        <end position="79"/>
    </location>
</feature>
<organism evidence="2">
    <name type="scientific">Pararge aegeria</name>
    <name type="common">speckled wood butterfly</name>
    <dbReference type="NCBI Taxonomy" id="116150"/>
    <lineage>
        <taxon>Eukaryota</taxon>
        <taxon>Metazoa</taxon>
        <taxon>Ecdysozoa</taxon>
        <taxon>Arthropoda</taxon>
        <taxon>Hexapoda</taxon>
        <taxon>Insecta</taxon>
        <taxon>Pterygota</taxon>
        <taxon>Neoptera</taxon>
        <taxon>Endopterygota</taxon>
        <taxon>Lepidoptera</taxon>
        <taxon>Glossata</taxon>
        <taxon>Ditrysia</taxon>
        <taxon>Papilionoidea</taxon>
        <taxon>Nymphalidae</taxon>
        <taxon>Satyrinae</taxon>
        <taxon>Satyrini</taxon>
        <taxon>Parargina</taxon>
        <taxon>Pararge</taxon>
    </lineage>
</organism>
<feature type="transmembrane region" description="Helical" evidence="1">
    <location>
        <begin position="30"/>
        <end position="50"/>
    </location>
</feature>
<proteinExistence type="predicted"/>
<protein>
    <submittedName>
        <fullName evidence="2">Uncharacterized protein</fullName>
    </submittedName>
</protein>
<evidence type="ECO:0000256" key="1">
    <source>
        <dbReference type="SAM" id="Phobius"/>
    </source>
</evidence>
<evidence type="ECO:0000313" key="2">
    <source>
        <dbReference type="EMBL" id="JAA82872.1"/>
    </source>
</evidence>
<name>S4PUU3_9NEOP</name>
<keyword evidence="1" id="KW-0812">Transmembrane</keyword>
<reference evidence="2" key="2">
    <citation type="submission" date="2013-05" db="EMBL/GenBank/DDBJ databases">
        <authorList>
            <person name="Carter J.-M."/>
            <person name="Baker S.C."/>
            <person name="Pink R."/>
            <person name="Carter D.R.F."/>
            <person name="Collins A."/>
            <person name="Tomlin J."/>
            <person name="Gibbs M."/>
            <person name="Breuker C.J."/>
        </authorList>
    </citation>
    <scope>NUCLEOTIDE SEQUENCE</scope>
    <source>
        <tissue evidence="2">Ovary</tissue>
    </source>
</reference>
<reference evidence="2" key="1">
    <citation type="journal article" date="2013" name="BMC Genomics">
        <title>Unscrambling butterfly oogenesis.</title>
        <authorList>
            <person name="Carter J.M."/>
            <person name="Baker S.C."/>
            <person name="Pink R."/>
            <person name="Carter D.R."/>
            <person name="Collins A."/>
            <person name="Tomlin J."/>
            <person name="Gibbs M."/>
            <person name="Breuker C.J."/>
        </authorList>
    </citation>
    <scope>NUCLEOTIDE SEQUENCE</scope>
    <source>
        <tissue evidence="2">Ovary</tissue>
    </source>
</reference>
<dbReference type="AlphaFoldDB" id="S4PUU3"/>
<keyword evidence="1" id="KW-0472">Membrane</keyword>
<keyword evidence="1" id="KW-1133">Transmembrane helix</keyword>
<sequence length="90" mass="11317">MAYWAHVFPVNRRAQVENFVGKITYKQVAWFWYLRCCVWHNIIRVIWFNLHFYISWFFLDRYFYIYILASRFIFDWYIMPACCVCICLCL</sequence>